<dbReference type="KEGG" id="sur:STAUR_7605"/>
<name>E3FIL3_STIAD</name>
<evidence type="ECO:0000313" key="1">
    <source>
        <dbReference type="EMBL" id="ADO75360.1"/>
    </source>
</evidence>
<protein>
    <submittedName>
        <fullName evidence="1">Uncharacterized protein</fullName>
    </submittedName>
</protein>
<reference evidence="1 2" key="1">
    <citation type="journal article" date="2011" name="Mol. Biol. Evol.">
        <title>Comparative genomic analysis of fruiting body formation in Myxococcales.</title>
        <authorList>
            <person name="Huntley S."/>
            <person name="Hamann N."/>
            <person name="Wegener-Feldbrugge S."/>
            <person name="Treuner-Lange A."/>
            <person name="Kube M."/>
            <person name="Reinhardt R."/>
            <person name="Klages S."/>
            <person name="Muller R."/>
            <person name="Ronning C.M."/>
            <person name="Nierman W.C."/>
            <person name="Sogaard-Andersen L."/>
        </authorList>
    </citation>
    <scope>NUCLEOTIDE SEQUENCE [LARGE SCALE GENOMIC DNA]</scope>
    <source>
        <strain evidence="1 2">DW4/3-1</strain>
    </source>
</reference>
<proteinExistence type="predicted"/>
<dbReference type="AlphaFoldDB" id="E3FIL3"/>
<dbReference type="STRING" id="378806.STAUR_7605"/>
<dbReference type="HOGENOM" id="CLU_2556676_0_0_7"/>
<gene>
    <name evidence="1" type="ordered locus">STAUR_7605</name>
</gene>
<evidence type="ECO:0000313" key="2">
    <source>
        <dbReference type="Proteomes" id="UP000001351"/>
    </source>
</evidence>
<sequence length="82" mass="9262">MTYAQCISACIRINCVGYCYHLYNGAQRTLPGGVREWQFDVSHPELHLSERQPHPVGAEQIQTTAPDIDLRDEDASKACLSW</sequence>
<dbReference type="EMBL" id="CP002271">
    <property type="protein sequence ID" value="ADO75360.1"/>
    <property type="molecule type" value="Genomic_DNA"/>
</dbReference>
<keyword evidence="2" id="KW-1185">Reference proteome</keyword>
<dbReference type="Proteomes" id="UP000001351">
    <property type="component" value="Chromosome"/>
</dbReference>
<organism evidence="1 2">
    <name type="scientific">Stigmatella aurantiaca (strain DW4/3-1)</name>
    <dbReference type="NCBI Taxonomy" id="378806"/>
    <lineage>
        <taxon>Bacteria</taxon>
        <taxon>Pseudomonadati</taxon>
        <taxon>Myxococcota</taxon>
        <taxon>Myxococcia</taxon>
        <taxon>Myxococcales</taxon>
        <taxon>Cystobacterineae</taxon>
        <taxon>Archangiaceae</taxon>
        <taxon>Stigmatella</taxon>
    </lineage>
</organism>
<accession>E3FIL3</accession>